<dbReference type="PRINTS" id="PR00455">
    <property type="entry name" value="HTHTETR"/>
</dbReference>
<dbReference type="PROSITE" id="PS50977">
    <property type="entry name" value="HTH_TETR_2"/>
    <property type="match status" value="1"/>
</dbReference>
<comment type="caution">
    <text evidence="7">The sequence shown here is derived from an EMBL/GenBank/DDBJ whole genome shotgun (WGS) entry which is preliminary data.</text>
</comment>
<dbReference type="InterPro" id="IPR011075">
    <property type="entry name" value="TetR_C"/>
</dbReference>
<dbReference type="SUPFAM" id="SSF46689">
    <property type="entry name" value="Homeodomain-like"/>
    <property type="match status" value="1"/>
</dbReference>
<feature type="DNA-binding region" description="H-T-H motif" evidence="4">
    <location>
        <begin position="56"/>
        <end position="75"/>
    </location>
</feature>
<dbReference type="InterPro" id="IPR036271">
    <property type="entry name" value="Tet_transcr_reg_TetR-rel_C_sf"/>
</dbReference>
<dbReference type="InterPro" id="IPR050109">
    <property type="entry name" value="HTH-type_TetR-like_transc_reg"/>
</dbReference>
<dbReference type="EMBL" id="BAAAQK010000018">
    <property type="protein sequence ID" value="GAA1859856.1"/>
    <property type="molecule type" value="Genomic_DNA"/>
</dbReference>
<feature type="domain" description="HTH tetR-type" evidence="6">
    <location>
        <begin position="33"/>
        <end position="93"/>
    </location>
</feature>
<dbReference type="Pfam" id="PF16859">
    <property type="entry name" value="TetR_C_11"/>
    <property type="match status" value="1"/>
</dbReference>
<feature type="compositionally biased region" description="Basic residues" evidence="5">
    <location>
        <begin position="21"/>
        <end position="30"/>
    </location>
</feature>
<dbReference type="RefSeq" id="WP_344420417.1">
    <property type="nucleotide sequence ID" value="NZ_BAAAQK010000018.1"/>
</dbReference>
<dbReference type="PANTHER" id="PTHR30055">
    <property type="entry name" value="HTH-TYPE TRANSCRIPTIONAL REGULATOR RUTR"/>
    <property type="match status" value="1"/>
</dbReference>
<accession>A0ABN2NAD0</accession>
<keyword evidence="3" id="KW-0804">Transcription</keyword>
<name>A0ABN2NAD0_9PSEU</name>
<protein>
    <submittedName>
        <fullName evidence="7">TetR/AcrR family transcriptional regulator</fullName>
    </submittedName>
</protein>
<evidence type="ECO:0000256" key="1">
    <source>
        <dbReference type="ARBA" id="ARBA00023015"/>
    </source>
</evidence>
<dbReference type="Pfam" id="PF00440">
    <property type="entry name" value="TetR_N"/>
    <property type="match status" value="1"/>
</dbReference>
<dbReference type="Proteomes" id="UP001500449">
    <property type="component" value="Unassembled WGS sequence"/>
</dbReference>
<evidence type="ECO:0000256" key="5">
    <source>
        <dbReference type="SAM" id="MobiDB-lite"/>
    </source>
</evidence>
<dbReference type="InterPro" id="IPR001647">
    <property type="entry name" value="HTH_TetR"/>
</dbReference>
<dbReference type="InterPro" id="IPR009057">
    <property type="entry name" value="Homeodomain-like_sf"/>
</dbReference>
<evidence type="ECO:0000259" key="6">
    <source>
        <dbReference type="PROSITE" id="PS50977"/>
    </source>
</evidence>
<dbReference type="Gene3D" id="1.10.357.10">
    <property type="entry name" value="Tetracycline Repressor, domain 2"/>
    <property type="match status" value="1"/>
</dbReference>
<proteinExistence type="predicted"/>
<evidence type="ECO:0000256" key="2">
    <source>
        <dbReference type="ARBA" id="ARBA00023125"/>
    </source>
</evidence>
<evidence type="ECO:0000256" key="3">
    <source>
        <dbReference type="ARBA" id="ARBA00023163"/>
    </source>
</evidence>
<reference evidence="7 8" key="1">
    <citation type="journal article" date="2019" name="Int. J. Syst. Evol. Microbiol.">
        <title>The Global Catalogue of Microorganisms (GCM) 10K type strain sequencing project: providing services to taxonomists for standard genome sequencing and annotation.</title>
        <authorList>
            <consortium name="The Broad Institute Genomics Platform"/>
            <consortium name="The Broad Institute Genome Sequencing Center for Infectious Disease"/>
            <person name="Wu L."/>
            <person name="Ma J."/>
        </authorList>
    </citation>
    <scope>NUCLEOTIDE SEQUENCE [LARGE SCALE GENOMIC DNA]</scope>
    <source>
        <strain evidence="7 8">JCM 16009</strain>
    </source>
</reference>
<keyword evidence="1" id="KW-0805">Transcription regulation</keyword>
<evidence type="ECO:0000313" key="7">
    <source>
        <dbReference type="EMBL" id="GAA1859856.1"/>
    </source>
</evidence>
<evidence type="ECO:0000313" key="8">
    <source>
        <dbReference type="Proteomes" id="UP001500449"/>
    </source>
</evidence>
<sequence length="221" mass="24332">MPVIESPSGSDPTDESGSSAPRRRRPHGRPRSRESHLAIRRATIDLLEESGLMALTVEAVAARSGTSKATIYRWWPSKASLAMEAFVAEMIPELPFVSTGDIRHDFRLHLRKMVDVLNTTLGRTLAEIIAEMQHDDDLAATFREQYIDPQRRAPRVALQAAVAAGQVAGDANPDVIMDSLYGAMYFALLVRNHEIDTAFVDRLVEQVLGPSDHEPGHADPA</sequence>
<evidence type="ECO:0000256" key="4">
    <source>
        <dbReference type="PROSITE-ProRule" id="PRU00335"/>
    </source>
</evidence>
<keyword evidence="8" id="KW-1185">Reference proteome</keyword>
<organism evidence="7 8">
    <name type="scientific">Pseudonocardia ailaonensis</name>
    <dbReference type="NCBI Taxonomy" id="367279"/>
    <lineage>
        <taxon>Bacteria</taxon>
        <taxon>Bacillati</taxon>
        <taxon>Actinomycetota</taxon>
        <taxon>Actinomycetes</taxon>
        <taxon>Pseudonocardiales</taxon>
        <taxon>Pseudonocardiaceae</taxon>
        <taxon>Pseudonocardia</taxon>
    </lineage>
</organism>
<gene>
    <name evidence="7" type="ORF">GCM10009836_45000</name>
</gene>
<dbReference type="Gene3D" id="1.10.10.60">
    <property type="entry name" value="Homeodomain-like"/>
    <property type="match status" value="1"/>
</dbReference>
<feature type="region of interest" description="Disordered" evidence="5">
    <location>
        <begin position="1"/>
        <end position="35"/>
    </location>
</feature>
<keyword evidence="2 4" id="KW-0238">DNA-binding</keyword>
<dbReference type="SUPFAM" id="SSF48498">
    <property type="entry name" value="Tetracyclin repressor-like, C-terminal domain"/>
    <property type="match status" value="1"/>
</dbReference>
<dbReference type="PANTHER" id="PTHR30055:SF148">
    <property type="entry name" value="TETR-FAMILY TRANSCRIPTIONAL REGULATOR"/>
    <property type="match status" value="1"/>
</dbReference>